<sequence>MLRNVAKSSSDNAVEDDKLKNKNEIFKKRIHKEIKRLKESKVIDDINVYITFKESNDSSDDKIQSNNKYNDSNICKYVHLLQTFDEKYFLEENFFVNNFIKHIIILKKNNNISDSYKEENSYISNELIKYYTYKNSTCPFYNIFEILNFEKFFNSFNSFLNEINNFLDIFEIFKKDFMKEQNIFYNQKYKIQEKKNVKENYSEEKDNIEYFTNIFFEIIYKDFISYLSKIQREIINNIYSSDEYEFENFYKKFFIFFNKYYNLKESIVYSFFIFHDYPFSKPLINFEHFPFSIFKKKRQQNLMGENYNKKNVLNTLLKEQKWMPKITLENLFEESKKFVDNLFFYYQYKIYLFYYYLNKHKIFEMFFQNNFTIHIDNYNVIYSYIFRVDKKLISNKIKGKTITPKKNYSNLLYSLNNCECINPNIVFYKFFYLYKKLKSKNYETHDQFSLLRAQKKKTYQYFMYLFFIIFIFFIPQIIKNIYIYNTDETNAYINEPSPILKPNKNVDNYVIFNGYVNLIRTSIHYFDKKEDDNTYMGNNTFYDNITNEEANEQHSYKERAIYSNINNNNNNMNNINNRNNMNDPLILNNNKTENDVISNINNKKGEKGKNMFLIISSLFELLLFSLGITYNLYLLRKRYEQSNFVVNICSSMLILYNPILFCSYKNHMMVISIGLLIWSINFMLLKRIFLCIVVYFISIYFNIINIIYFFSFFFIYVYINSRYIIKRGNQIKSQFKSKLSILKYAFIYLIIFMIISFILIYIFFDKERKKEDVFTNLIINPIKYWYHKYFLKVYFNSNKGKNNVYGHNMWEPMKFIIKSNIHIDNYYIIKYSPFFITFLFNYFFSVNTIIKFYASLTFSSIIFLFMSYTYFSSNYLLIFIIIKLLLFINILGTSSVLLNILLSSYIIIANDHFYFYTFCLTILYFIFHIYLMCPSNNLFQNINYQLKISSELIKNLYYFFLSNIHHLYEAHIKHIILSFIIIFYPSVLNNLSNEKTIKNIIQKKNIQKKIILCLYSHIHHDYFFIPLSCFSFCLFVMLGILKLYYSLAYIKIAVYIFQFFTICSLFSILMLFYIKRKSFRKFDFLSIPDSSSKRTFPLERSKKL</sequence>
<evidence type="ECO:0000256" key="1">
    <source>
        <dbReference type="SAM" id="Phobius"/>
    </source>
</evidence>
<keyword evidence="1" id="KW-1133">Transmembrane helix</keyword>
<accession>A0ABY1UTD8</accession>
<gene>
    <name evidence="2" type="ORF">PGABG01_1413900</name>
</gene>
<feature type="transmembrane region" description="Helical" evidence="1">
    <location>
        <begin position="828"/>
        <end position="845"/>
    </location>
</feature>
<evidence type="ECO:0000313" key="2">
    <source>
        <dbReference type="EMBL" id="SOV18778.1"/>
    </source>
</evidence>
<name>A0ABY1UTD8_9APIC</name>
<keyword evidence="1" id="KW-0472">Membrane</keyword>
<feature type="transmembrane region" description="Helical" evidence="1">
    <location>
        <begin position="461"/>
        <end position="478"/>
    </location>
</feature>
<keyword evidence="3" id="KW-1185">Reference proteome</keyword>
<feature type="transmembrane region" description="Helical" evidence="1">
    <location>
        <begin position="877"/>
        <end position="901"/>
    </location>
</feature>
<feature type="transmembrane region" description="Helical" evidence="1">
    <location>
        <begin position="971"/>
        <end position="991"/>
    </location>
</feature>
<dbReference type="EMBL" id="LT969437">
    <property type="protein sequence ID" value="SOV18778.1"/>
    <property type="molecule type" value="Genomic_DNA"/>
</dbReference>
<feature type="transmembrane region" description="Helical" evidence="1">
    <location>
        <begin position="703"/>
        <end position="720"/>
    </location>
</feature>
<feature type="transmembrane region" description="Helical" evidence="1">
    <location>
        <begin position="1052"/>
        <end position="1074"/>
    </location>
</feature>
<feature type="transmembrane region" description="Helical" evidence="1">
    <location>
        <begin position="1012"/>
        <end position="1040"/>
    </location>
</feature>
<reference evidence="2" key="1">
    <citation type="submission" date="2016-09" db="EMBL/GenBank/DDBJ databases">
        <authorList>
            <consortium name="Pathogen Informatics"/>
            <person name="Sun Q."/>
            <person name="Inoue M."/>
        </authorList>
    </citation>
    <scope>NUCLEOTIDE SEQUENCE</scope>
</reference>
<keyword evidence="1" id="KW-0812">Transmembrane</keyword>
<dbReference type="Proteomes" id="UP000831156">
    <property type="component" value="Chromosome 14"/>
</dbReference>
<organism evidence="2 3">
    <name type="scientific">Plasmodium gaboni</name>
    <dbReference type="NCBI Taxonomy" id="647221"/>
    <lineage>
        <taxon>Eukaryota</taxon>
        <taxon>Sar</taxon>
        <taxon>Alveolata</taxon>
        <taxon>Apicomplexa</taxon>
        <taxon>Aconoidasida</taxon>
        <taxon>Haemosporida</taxon>
        <taxon>Plasmodiidae</taxon>
        <taxon>Plasmodium</taxon>
        <taxon>Plasmodium (Laverania)</taxon>
    </lineage>
</organism>
<protein>
    <recommendedName>
        <fullName evidence="4">Serpentine receptor</fullName>
    </recommendedName>
</protein>
<proteinExistence type="predicted"/>
<feature type="transmembrane region" description="Helical" evidence="1">
    <location>
        <begin position="675"/>
        <end position="697"/>
    </location>
</feature>
<feature type="transmembrane region" description="Helical" evidence="1">
    <location>
        <begin position="852"/>
        <end position="871"/>
    </location>
</feature>
<feature type="transmembrane region" description="Helical" evidence="1">
    <location>
        <begin position="741"/>
        <end position="764"/>
    </location>
</feature>
<feature type="transmembrane region" description="Helical" evidence="1">
    <location>
        <begin position="644"/>
        <end position="663"/>
    </location>
</feature>
<evidence type="ECO:0000313" key="3">
    <source>
        <dbReference type="Proteomes" id="UP000831156"/>
    </source>
</evidence>
<feature type="transmembrane region" description="Helical" evidence="1">
    <location>
        <begin position="913"/>
        <end position="931"/>
    </location>
</feature>
<feature type="transmembrane region" description="Helical" evidence="1">
    <location>
        <begin position="611"/>
        <end position="632"/>
    </location>
</feature>
<evidence type="ECO:0008006" key="4">
    <source>
        <dbReference type="Google" id="ProtNLM"/>
    </source>
</evidence>